<dbReference type="Gene3D" id="1.20.1250.20">
    <property type="entry name" value="MFS general substrate transporter like domains"/>
    <property type="match status" value="1"/>
</dbReference>
<dbReference type="Proteomes" id="UP000190080">
    <property type="component" value="Unassembled WGS sequence"/>
</dbReference>
<dbReference type="PANTHER" id="PTHR43266:SF2">
    <property type="entry name" value="MAJOR FACILITATOR SUPERFAMILY (MFS) PROFILE DOMAIN-CONTAINING PROTEIN"/>
    <property type="match status" value="1"/>
</dbReference>
<proteinExistence type="predicted"/>
<dbReference type="GO" id="GO:0005886">
    <property type="term" value="C:plasma membrane"/>
    <property type="evidence" value="ECO:0007669"/>
    <property type="project" value="UniProtKB-SubCell"/>
</dbReference>
<keyword evidence="4 7" id="KW-0812">Transmembrane</keyword>
<feature type="transmembrane region" description="Helical" evidence="7">
    <location>
        <begin position="286"/>
        <end position="304"/>
    </location>
</feature>
<accession>A0A1V4ISD7</accession>
<feature type="transmembrane region" description="Helical" evidence="7">
    <location>
        <begin position="345"/>
        <end position="368"/>
    </location>
</feature>
<dbReference type="GO" id="GO:0022857">
    <property type="term" value="F:transmembrane transporter activity"/>
    <property type="evidence" value="ECO:0007669"/>
    <property type="project" value="InterPro"/>
</dbReference>
<feature type="transmembrane region" description="Helical" evidence="7">
    <location>
        <begin position="221"/>
        <end position="245"/>
    </location>
</feature>
<feature type="transmembrane region" description="Helical" evidence="7">
    <location>
        <begin position="12"/>
        <end position="38"/>
    </location>
</feature>
<dbReference type="InterPro" id="IPR020846">
    <property type="entry name" value="MFS_dom"/>
</dbReference>
<feature type="transmembrane region" description="Helical" evidence="7">
    <location>
        <begin position="374"/>
        <end position="395"/>
    </location>
</feature>
<dbReference type="SUPFAM" id="SSF103473">
    <property type="entry name" value="MFS general substrate transporter"/>
    <property type="match status" value="1"/>
</dbReference>
<dbReference type="OrthoDB" id="9775268at2"/>
<evidence type="ECO:0000313" key="9">
    <source>
        <dbReference type="EMBL" id="OPJ62377.1"/>
    </source>
</evidence>
<keyword evidence="10" id="KW-1185">Reference proteome</keyword>
<dbReference type="Pfam" id="PF07690">
    <property type="entry name" value="MFS_1"/>
    <property type="match status" value="1"/>
</dbReference>
<name>A0A1V4ISD7_9CLOT</name>
<dbReference type="RefSeq" id="WP_079423350.1">
    <property type="nucleotide sequence ID" value="NZ_MZGV01000015.1"/>
</dbReference>
<comment type="caution">
    <text evidence="9">The sequence shown here is derived from an EMBL/GenBank/DDBJ whole genome shotgun (WGS) entry which is preliminary data.</text>
</comment>
<feature type="transmembrane region" description="Helical" evidence="7">
    <location>
        <begin position="103"/>
        <end position="131"/>
    </location>
</feature>
<keyword evidence="6 7" id="KW-0472">Membrane</keyword>
<evidence type="ECO:0000256" key="1">
    <source>
        <dbReference type="ARBA" id="ARBA00004651"/>
    </source>
</evidence>
<organism evidence="9 10">
    <name type="scientific">Clostridium oryzae</name>
    <dbReference type="NCBI Taxonomy" id="1450648"/>
    <lineage>
        <taxon>Bacteria</taxon>
        <taxon>Bacillati</taxon>
        <taxon>Bacillota</taxon>
        <taxon>Clostridia</taxon>
        <taxon>Eubacteriales</taxon>
        <taxon>Clostridiaceae</taxon>
        <taxon>Clostridium</taxon>
    </lineage>
</organism>
<dbReference type="InterPro" id="IPR011701">
    <property type="entry name" value="MFS"/>
</dbReference>
<dbReference type="CDD" id="cd06173">
    <property type="entry name" value="MFS_MefA_like"/>
    <property type="match status" value="1"/>
</dbReference>
<keyword evidence="5 7" id="KW-1133">Transmembrane helix</keyword>
<evidence type="ECO:0000256" key="5">
    <source>
        <dbReference type="ARBA" id="ARBA00022989"/>
    </source>
</evidence>
<feature type="transmembrane region" description="Helical" evidence="7">
    <location>
        <begin position="44"/>
        <end position="65"/>
    </location>
</feature>
<comment type="subcellular location">
    <subcellularLocation>
        <location evidence="1">Cell membrane</location>
        <topology evidence="1">Multi-pass membrane protein</topology>
    </subcellularLocation>
</comment>
<evidence type="ECO:0000259" key="8">
    <source>
        <dbReference type="PROSITE" id="PS50850"/>
    </source>
</evidence>
<keyword evidence="3" id="KW-1003">Cell membrane</keyword>
<feature type="transmembrane region" description="Helical" evidence="7">
    <location>
        <begin position="77"/>
        <end position="97"/>
    </location>
</feature>
<evidence type="ECO:0000313" key="10">
    <source>
        <dbReference type="Proteomes" id="UP000190080"/>
    </source>
</evidence>
<evidence type="ECO:0000256" key="7">
    <source>
        <dbReference type="SAM" id="Phobius"/>
    </source>
</evidence>
<sequence length="413" mass="44995">MKNANLFSNRNFILLWIGQVISQLGNSLYELAIMWYILQKTGSSMAMGVSVVCYTIPTILFGLVAGVFADRYDKKKIIMFSDLINGIIMLLTCFFIAKDMISIYGLYLIMILTSSVAAMFSPAISSIWPLIVKEEDLTKRNSLSQITNRACTILGPVLSGILLAAFHIWILFLINGISFLIAVLMESFITVPAVNKRKAVNEKFFFQMKEGILYITKTRSLLHLVFVGGLIINFFLAPLTIYSAVISKNLQRGSVGLGMLESSVGIGALAGGFIIFLGVMKNKYKIAIAGLALEGIGLMGYGMFSNSFYVILVFASVIGIGVSMASVGISTLFQTLVDKDKMGRVMSALGILCTISVPIGTMCCSAVINYCPVGIVLLISGIIVTISAISLIPIFKDRITNKIDEEKTSVINY</sequence>
<dbReference type="EMBL" id="MZGV01000015">
    <property type="protein sequence ID" value="OPJ62377.1"/>
    <property type="molecule type" value="Genomic_DNA"/>
</dbReference>
<evidence type="ECO:0000256" key="3">
    <source>
        <dbReference type="ARBA" id="ARBA00022475"/>
    </source>
</evidence>
<feature type="domain" description="Major facilitator superfamily (MFS) profile" evidence="8">
    <location>
        <begin position="11"/>
        <end position="399"/>
    </location>
</feature>
<feature type="transmembrane region" description="Helical" evidence="7">
    <location>
        <begin position="176"/>
        <end position="194"/>
    </location>
</feature>
<evidence type="ECO:0000256" key="4">
    <source>
        <dbReference type="ARBA" id="ARBA00022692"/>
    </source>
</evidence>
<dbReference type="InterPro" id="IPR036259">
    <property type="entry name" value="MFS_trans_sf"/>
</dbReference>
<reference evidence="9 10" key="1">
    <citation type="submission" date="2017-03" db="EMBL/GenBank/DDBJ databases">
        <title>Genome sequence of Clostridium oryzae DSM 28571.</title>
        <authorList>
            <person name="Poehlein A."/>
            <person name="Daniel R."/>
        </authorList>
    </citation>
    <scope>NUCLEOTIDE SEQUENCE [LARGE SCALE GENOMIC DNA]</scope>
    <source>
        <strain evidence="9 10">DSM 28571</strain>
    </source>
</reference>
<feature type="transmembrane region" description="Helical" evidence="7">
    <location>
        <begin position="310"/>
        <end position="333"/>
    </location>
</feature>
<dbReference type="PRINTS" id="PR01988">
    <property type="entry name" value="EXPORTERBACE"/>
</dbReference>
<protein>
    <submittedName>
        <fullName evidence="9">Putative bacilysin exporter BacE</fullName>
    </submittedName>
</protein>
<dbReference type="InterPro" id="IPR022324">
    <property type="entry name" value="Bacilysin_exporter_BacE_put"/>
</dbReference>
<evidence type="ECO:0000256" key="6">
    <source>
        <dbReference type="ARBA" id="ARBA00023136"/>
    </source>
</evidence>
<keyword evidence="2" id="KW-0813">Transport</keyword>
<evidence type="ECO:0000256" key="2">
    <source>
        <dbReference type="ARBA" id="ARBA00022448"/>
    </source>
</evidence>
<dbReference type="AlphaFoldDB" id="A0A1V4ISD7"/>
<feature type="transmembrane region" description="Helical" evidence="7">
    <location>
        <begin position="151"/>
        <end position="170"/>
    </location>
</feature>
<dbReference type="PROSITE" id="PS50850">
    <property type="entry name" value="MFS"/>
    <property type="match status" value="1"/>
</dbReference>
<gene>
    <name evidence="9" type="primary">bacE</name>
    <name evidence="9" type="ORF">CLORY_17460</name>
</gene>
<dbReference type="STRING" id="1450648.CLORY_17460"/>
<dbReference type="PANTHER" id="PTHR43266">
    <property type="entry name" value="MACROLIDE-EFFLUX PROTEIN"/>
    <property type="match status" value="1"/>
</dbReference>
<feature type="transmembrane region" description="Helical" evidence="7">
    <location>
        <begin position="257"/>
        <end position="279"/>
    </location>
</feature>